<proteinExistence type="predicted"/>
<protein>
    <submittedName>
        <fullName evidence="2">Uncharacterized protein</fullName>
    </submittedName>
</protein>
<sequence>MCCLVVYHLVHFIHFGYHIIIGSLVPHYLWAELDVATHTRNQKLPPIRGQLRLIELRPCSTPQYRATCIHSYESLYLVCLLFEVVLCVVWLFITWCISYILDITSS</sequence>
<accession>A0A251RNF3</accession>
<dbReference type="InParanoid" id="A0A251RNF3"/>
<keyword evidence="1" id="KW-0812">Transmembrane</keyword>
<keyword evidence="1" id="KW-0472">Membrane</keyword>
<evidence type="ECO:0000313" key="3">
    <source>
        <dbReference type="Proteomes" id="UP000215914"/>
    </source>
</evidence>
<keyword evidence="3" id="KW-1185">Reference proteome</keyword>
<evidence type="ECO:0000256" key="1">
    <source>
        <dbReference type="SAM" id="Phobius"/>
    </source>
</evidence>
<name>A0A251RNF3_HELAN</name>
<keyword evidence="1" id="KW-1133">Transmembrane helix</keyword>
<dbReference type="Proteomes" id="UP000215914">
    <property type="component" value="Chromosome 17"/>
</dbReference>
<feature type="transmembrane region" description="Helical" evidence="1">
    <location>
        <begin position="75"/>
        <end position="101"/>
    </location>
</feature>
<dbReference type="AlphaFoldDB" id="A0A251RNF3"/>
<reference evidence="3" key="1">
    <citation type="journal article" date="2017" name="Nature">
        <title>The sunflower genome provides insights into oil metabolism, flowering and Asterid evolution.</title>
        <authorList>
            <person name="Badouin H."/>
            <person name="Gouzy J."/>
            <person name="Grassa C.J."/>
            <person name="Murat F."/>
            <person name="Staton S.E."/>
            <person name="Cottret L."/>
            <person name="Lelandais-Briere C."/>
            <person name="Owens G.L."/>
            <person name="Carrere S."/>
            <person name="Mayjonade B."/>
            <person name="Legrand L."/>
            <person name="Gill N."/>
            <person name="Kane N.C."/>
            <person name="Bowers J.E."/>
            <person name="Hubner S."/>
            <person name="Bellec A."/>
            <person name="Berard A."/>
            <person name="Berges H."/>
            <person name="Blanchet N."/>
            <person name="Boniface M.C."/>
            <person name="Brunel D."/>
            <person name="Catrice O."/>
            <person name="Chaidir N."/>
            <person name="Claudel C."/>
            <person name="Donnadieu C."/>
            <person name="Faraut T."/>
            <person name="Fievet G."/>
            <person name="Helmstetter N."/>
            <person name="King M."/>
            <person name="Knapp S.J."/>
            <person name="Lai Z."/>
            <person name="Le Paslier M.C."/>
            <person name="Lippi Y."/>
            <person name="Lorenzon L."/>
            <person name="Mandel J.R."/>
            <person name="Marage G."/>
            <person name="Marchand G."/>
            <person name="Marquand E."/>
            <person name="Bret-Mestries E."/>
            <person name="Morien E."/>
            <person name="Nambeesan S."/>
            <person name="Nguyen T."/>
            <person name="Pegot-Espagnet P."/>
            <person name="Pouilly N."/>
            <person name="Raftis F."/>
            <person name="Sallet E."/>
            <person name="Schiex T."/>
            <person name="Thomas J."/>
            <person name="Vandecasteele C."/>
            <person name="Vares D."/>
            <person name="Vear F."/>
            <person name="Vautrin S."/>
            <person name="Crespi M."/>
            <person name="Mangin B."/>
            <person name="Burke J.M."/>
            <person name="Salse J."/>
            <person name="Munos S."/>
            <person name="Vincourt P."/>
            <person name="Rieseberg L.H."/>
            <person name="Langlade N.B."/>
        </authorList>
    </citation>
    <scope>NUCLEOTIDE SEQUENCE [LARGE SCALE GENOMIC DNA]</scope>
    <source>
        <strain evidence="3">cv. SF193</strain>
    </source>
</reference>
<gene>
    <name evidence="2" type="ORF">HannXRQ_Chr17g0543931</name>
</gene>
<organism evidence="2 3">
    <name type="scientific">Helianthus annuus</name>
    <name type="common">Common sunflower</name>
    <dbReference type="NCBI Taxonomy" id="4232"/>
    <lineage>
        <taxon>Eukaryota</taxon>
        <taxon>Viridiplantae</taxon>
        <taxon>Streptophyta</taxon>
        <taxon>Embryophyta</taxon>
        <taxon>Tracheophyta</taxon>
        <taxon>Spermatophyta</taxon>
        <taxon>Magnoliopsida</taxon>
        <taxon>eudicotyledons</taxon>
        <taxon>Gunneridae</taxon>
        <taxon>Pentapetalae</taxon>
        <taxon>asterids</taxon>
        <taxon>campanulids</taxon>
        <taxon>Asterales</taxon>
        <taxon>Asteraceae</taxon>
        <taxon>Asteroideae</taxon>
        <taxon>Heliantheae alliance</taxon>
        <taxon>Heliantheae</taxon>
        <taxon>Helianthus</taxon>
    </lineage>
</organism>
<dbReference type="EMBL" id="CM007906">
    <property type="protein sequence ID" value="OTF85807.1"/>
    <property type="molecule type" value="Genomic_DNA"/>
</dbReference>
<evidence type="ECO:0000313" key="2">
    <source>
        <dbReference type="EMBL" id="OTF85807.1"/>
    </source>
</evidence>